<dbReference type="InterPro" id="IPR009057">
    <property type="entry name" value="Homeodomain-like_sf"/>
</dbReference>
<reference evidence="13" key="1">
    <citation type="submission" date="2021-01" db="EMBL/GenBank/DDBJ databases">
        <authorList>
            <person name="Kaushik A."/>
        </authorList>
    </citation>
    <scope>NUCLEOTIDE SEQUENCE</scope>
    <source>
        <strain evidence="13">AG2-2IIIB</strain>
    </source>
</reference>
<dbReference type="Proteomes" id="UP000663843">
    <property type="component" value="Unassembled WGS sequence"/>
</dbReference>
<dbReference type="InterPro" id="IPR000511">
    <property type="entry name" value="Holocyt_c/c1_synthase"/>
</dbReference>
<dbReference type="SUPFAM" id="SSF46689">
    <property type="entry name" value="Homeodomain-like"/>
    <property type="match status" value="1"/>
</dbReference>
<evidence type="ECO:0000256" key="4">
    <source>
        <dbReference type="ARBA" id="ARBA00022617"/>
    </source>
</evidence>
<comment type="similarity">
    <text evidence="2">Belongs to the cytochrome c-type heme lyase family.</text>
</comment>
<feature type="compositionally biased region" description="Acidic residues" evidence="11">
    <location>
        <begin position="357"/>
        <end position="370"/>
    </location>
</feature>
<feature type="domain" description="TERF2-interacting telomeric protein 1 Myb" evidence="12">
    <location>
        <begin position="265"/>
        <end position="322"/>
    </location>
</feature>
<dbReference type="AlphaFoldDB" id="A0A8H3GVK7"/>
<feature type="compositionally biased region" description="Basic and acidic residues" evidence="11">
    <location>
        <begin position="335"/>
        <end position="352"/>
    </location>
</feature>
<evidence type="ECO:0000256" key="8">
    <source>
        <dbReference type="ARBA" id="ARBA00023128"/>
    </source>
</evidence>
<keyword evidence="9" id="KW-0472">Membrane</keyword>
<evidence type="ECO:0000256" key="6">
    <source>
        <dbReference type="ARBA" id="ARBA00022792"/>
    </source>
</evidence>
<evidence type="ECO:0000256" key="10">
    <source>
        <dbReference type="ARBA" id="ARBA00023239"/>
    </source>
</evidence>
<accession>A0A8H3GVK7</accession>
<name>A0A8H3GVK7_9AGAM</name>
<evidence type="ECO:0000256" key="11">
    <source>
        <dbReference type="SAM" id="MobiDB-lite"/>
    </source>
</evidence>
<feature type="region of interest" description="Disordered" evidence="11">
    <location>
        <begin position="1"/>
        <end position="47"/>
    </location>
</feature>
<feature type="region of interest" description="Disordered" evidence="11">
    <location>
        <begin position="246"/>
        <end position="266"/>
    </location>
</feature>
<protein>
    <recommendedName>
        <fullName evidence="3">holocytochrome-c synthase</fullName>
        <ecNumber evidence="3">4.4.1.17</ecNumber>
    </recommendedName>
</protein>
<feature type="compositionally biased region" description="Polar residues" evidence="11">
    <location>
        <begin position="478"/>
        <end position="487"/>
    </location>
</feature>
<evidence type="ECO:0000313" key="13">
    <source>
        <dbReference type="EMBL" id="CAE6467819.1"/>
    </source>
</evidence>
<dbReference type="PROSITE" id="PS00822">
    <property type="entry name" value="CYTO_HEME_LYASE_2"/>
    <property type="match status" value="1"/>
</dbReference>
<dbReference type="GO" id="GO:0004408">
    <property type="term" value="F:holocytochrome-c synthase activity"/>
    <property type="evidence" value="ECO:0007669"/>
    <property type="project" value="UniProtKB-EC"/>
</dbReference>
<evidence type="ECO:0000256" key="1">
    <source>
        <dbReference type="ARBA" id="ARBA00004273"/>
    </source>
</evidence>
<feature type="region of interest" description="Disordered" evidence="11">
    <location>
        <begin position="546"/>
        <end position="572"/>
    </location>
</feature>
<feature type="region of interest" description="Disordered" evidence="11">
    <location>
        <begin position="335"/>
        <end position="489"/>
    </location>
</feature>
<feature type="compositionally biased region" description="Polar residues" evidence="11">
    <location>
        <begin position="663"/>
        <end position="679"/>
    </location>
</feature>
<dbReference type="GO" id="GO:0005743">
    <property type="term" value="C:mitochondrial inner membrane"/>
    <property type="evidence" value="ECO:0007669"/>
    <property type="project" value="UniProtKB-SubCell"/>
</dbReference>
<proteinExistence type="inferred from homology"/>
<keyword evidence="5" id="KW-0479">Metal-binding</keyword>
<evidence type="ECO:0000313" key="14">
    <source>
        <dbReference type="Proteomes" id="UP000663843"/>
    </source>
</evidence>
<dbReference type="EMBL" id="CAJMWT010003271">
    <property type="protein sequence ID" value="CAE6467819.1"/>
    <property type="molecule type" value="Genomic_DNA"/>
</dbReference>
<dbReference type="PROSITE" id="PS00821">
    <property type="entry name" value="CYTO_HEME_LYASE_1"/>
    <property type="match status" value="1"/>
</dbReference>
<keyword evidence="6" id="KW-0999">Mitochondrion inner membrane</keyword>
<evidence type="ECO:0000256" key="2">
    <source>
        <dbReference type="ARBA" id="ARBA00007255"/>
    </source>
</evidence>
<dbReference type="PANTHER" id="PTHR12743:SF0">
    <property type="entry name" value="HOLOCYTOCHROME C-TYPE SYNTHASE"/>
    <property type="match status" value="1"/>
</dbReference>
<keyword evidence="8" id="KW-0496">Mitochondrion</keyword>
<dbReference type="GO" id="GO:0046872">
    <property type="term" value="F:metal ion binding"/>
    <property type="evidence" value="ECO:0007669"/>
    <property type="project" value="UniProtKB-KW"/>
</dbReference>
<comment type="subcellular location">
    <subcellularLocation>
        <location evidence="1">Mitochondrion inner membrane</location>
    </subcellularLocation>
</comment>
<evidence type="ECO:0000259" key="12">
    <source>
        <dbReference type="Pfam" id="PF08914"/>
    </source>
</evidence>
<dbReference type="Pfam" id="PF01265">
    <property type="entry name" value="Cyto_heme_lyase"/>
    <property type="match status" value="1"/>
</dbReference>
<keyword evidence="10" id="KW-0456">Lyase</keyword>
<dbReference type="Gene3D" id="1.10.10.60">
    <property type="entry name" value="Homeodomain-like"/>
    <property type="match status" value="1"/>
</dbReference>
<keyword evidence="4" id="KW-0349">Heme</keyword>
<dbReference type="CDD" id="cd11655">
    <property type="entry name" value="rap1_myb-like"/>
    <property type="match status" value="1"/>
</dbReference>
<dbReference type="PANTHER" id="PTHR12743">
    <property type="entry name" value="CYTOCHROME C1 HEME LYASE"/>
    <property type="match status" value="1"/>
</dbReference>
<dbReference type="EC" id="4.4.1.17" evidence="3"/>
<gene>
    <name evidence="13" type="ORF">RDB_LOCUS102816</name>
</gene>
<dbReference type="InterPro" id="IPR015010">
    <property type="entry name" value="TERF2IP_Myb"/>
</dbReference>
<organism evidence="13 14">
    <name type="scientific">Rhizoctonia solani</name>
    <dbReference type="NCBI Taxonomy" id="456999"/>
    <lineage>
        <taxon>Eukaryota</taxon>
        <taxon>Fungi</taxon>
        <taxon>Dikarya</taxon>
        <taxon>Basidiomycota</taxon>
        <taxon>Agaricomycotina</taxon>
        <taxon>Agaricomycetes</taxon>
        <taxon>Cantharellales</taxon>
        <taxon>Ceratobasidiaceae</taxon>
        <taxon>Rhizoctonia</taxon>
    </lineage>
</organism>
<evidence type="ECO:0000256" key="9">
    <source>
        <dbReference type="ARBA" id="ARBA00023136"/>
    </source>
</evidence>
<feature type="region of interest" description="Disordered" evidence="11">
    <location>
        <begin position="650"/>
        <end position="679"/>
    </location>
</feature>
<keyword evidence="7" id="KW-0408">Iron</keyword>
<comment type="caution">
    <text evidence="13">The sequence shown here is derived from an EMBL/GenBank/DDBJ whole genome shotgun (WGS) entry which is preliminary data.</text>
</comment>
<dbReference type="Pfam" id="PF08914">
    <property type="entry name" value="Myb_Rap1"/>
    <property type="match status" value="1"/>
</dbReference>
<evidence type="ECO:0000256" key="7">
    <source>
        <dbReference type="ARBA" id="ARBA00023004"/>
    </source>
</evidence>
<evidence type="ECO:0000256" key="5">
    <source>
        <dbReference type="ARBA" id="ARBA00022723"/>
    </source>
</evidence>
<sequence length="849" mass="95492">MAREHPTIPKASSSQKQVQRFDGESDDDDDVGVHKASKAATAKKQSSMRDTSKLFIKQVDGKEEPIKFYINGDVEWDVSLDLQERIRESGGEHVDKHPEEGYILVDPRTDSGEHEIASYSTHKRRVVSFYFVEESIKRGKLVPLVELGLFIKEGQPVKFHLHDSLPRDEVGRLKDDILLRGGNPDVEISEARVVIHSKDFRDKLVVSRRWRQIELFETSDWLKSCITMKRFSVLGAGGRLTVRPAPRRIPTEQPGRKPGAPRTEFSEQDDRCLITWMAYKFGKNQAGRQGNQPYKQLVQEADQLWWASRHTWHSWRERYKNKRAHFDPLIIQAVNEREQNMPPGRLEREHRIPVFPESEDDSDEQEDAAQEPEPVPARAKPKATKRKAQDASGIMDERSDPEPTKPVGKKARRVKAGTQAENAPVIKTSASQKVREAAPPRTPSPPAHEPSHATSSPDLGSPRFKSRKETLGEGQEPDGSQSPTQLDNGILDRAVLGGSTQGVIARYNAELARVAADEMELEEGDEEYDDPDVDVVGVTQVETAPINIDKSQSEANESRTESTGESFQDNEIGETGDTVLDTIEVRLNALADAFGARSSIVEAYYMHGLKDGMDQAAAYEFAERQIMSSHEEETTADKCPVDHTNRAAWANLKPPSWHPPVSPNTAQAPPTLLPTSRETSTIPRLDGEKWVYPSEAQFFAAMARKKHNPHAPDMRVIVPIHNAVNERAWNELLAWEAGRGAEACGGVKLVSFKGRPGDRTPKAWFKTLLGYQAPFDRHDWVIDRCGTRMRYVIDFYTGRSSSTGSGPMHSSQPNVSFYLDVRPAIDNWEGVKMRLERFWTDWTGWKAVS</sequence>
<evidence type="ECO:0000256" key="3">
    <source>
        <dbReference type="ARBA" id="ARBA00012218"/>
    </source>
</evidence>